<protein>
    <submittedName>
        <fullName evidence="2">Uncharacterized protein</fullName>
    </submittedName>
</protein>
<gene>
    <name evidence="2" type="ORF">G5I_02594</name>
</gene>
<accession>F4WAQ5</accession>
<evidence type="ECO:0000313" key="2">
    <source>
        <dbReference type="EMBL" id="EGI68719.1"/>
    </source>
</evidence>
<reference evidence="2" key="1">
    <citation type="submission" date="2011-02" db="EMBL/GenBank/DDBJ databases">
        <title>The genome of the leaf-cutting ant Acromyrmex echinatior suggests key adaptations to social evolution and fungus farming.</title>
        <authorList>
            <person name="Nygaard S."/>
            <person name="Zhang G."/>
        </authorList>
    </citation>
    <scope>NUCLEOTIDE SEQUENCE</scope>
</reference>
<proteinExistence type="predicted"/>
<feature type="compositionally biased region" description="Basic residues" evidence="1">
    <location>
        <begin position="1"/>
        <end position="13"/>
    </location>
</feature>
<dbReference type="EMBL" id="GL888052">
    <property type="protein sequence ID" value="EGI68719.1"/>
    <property type="molecule type" value="Genomic_DNA"/>
</dbReference>
<organism evidence="3">
    <name type="scientific">Acromyrmex echinatior</name>
    <name type="common">Panamanian leafcutter ant</name>
    <name type="synonym">Acromyrmex octospinosus echinatior</name>
    <dbReference type="NCBI Taxonomy" id="103372"/>
    <lineage>
        <taxon>Eukaryota</taxon>
        <taxon>Metazoa</taxon>
        <taxon>Ecdysozoa</taxon>
        <taxon>Arthropoda</taxon>
        <taxon>Hexapoda</taxon>
        <taxon>Insecta</taxon>
        <taxon>Pterygota</taxon>
        <taxon>Neoptera</taxon>
        <taxon>Endopterygota</taxon>
        <taxon>Hymenoptera</taxon>
        <taxon>Apocrita</taxon>
        <taxon>Aculeata</taxon>
        <taxon>Formicoidea</taxon>
        <taxon>Formicidae</taxon>
        <taxon>Myrmicinae</taxon>
        <taxon>Acromyrmex</taxon>
    </lineage>
</organism>
<dbReference type="AlphaFoldDB" id="F4WAQ5"/>
<dbReference type="InParanoid" id="F4WAQ5"/>
<evidence type="ECO:0000313" key="3">
    <source>
        <dbReference type="Proteomes" id="UP000007755"/>
    </source>
</evidence>
<sequence length="80" mass="9207">MAKEIHRQRRPSKRQSPWLSPQGVKVAIPSGLIGIYDFSWSLSGPSFQFCQTVIKRLRSSLADANHSRDVEPKEKKSWRL</sequence>
<dbReference type="Proteomes" id="UP000007755">
    <property type="component" value="Unassembled WGS sequence"/>
</dbReference>
<name>F4WAQ5_ACREC</name>
<feature type="region of interest" description="Disordered" evidence="1">
    <location>
        <begin position="1"/>
        <end position="20"/>
    </location>
</feature>
<keyword evidence="3" id="KW-1185">Reference proteome</keyword>
<evidence type="ECO:0000256" key="1">
    <source>
        <dbReference type="SAM" id="MobiDB-lite"/>
    </source>
</evidence>